<proteinExistence type="predicted"/>
<accession>A0A134AB61</accession>
<dbReference type="AlphaFoldDB" id="A0A134AB61"/>
<dbReference type="RefSeq" id="WP_049690779.1">
    <property type="nucleotide sequence ID" value="NZ_CAIJCT010000016.1"/>
</dbReference>
<dbReference type="InterPro" id="IPR035093">
    <property type="entry name" value="RelE/ParE_toxin_dom_sf"/>
</dbReference>
<dbReference type="EMBL" id="LSDG01000046">
    <property type="protein sequence ID" value="KXB64946.1"/>
    <property type="molecule type" value="Genomic_DNA"/>
</dbReference>
<dbReference type="OrthoDB" id="362883at2"/>
<name>A0A134AB61_9FIRM</name>
<organism evidence="1 2">
    <name type="scientific">Aedoeadaptatus coxii</name>
    <dbReference type="NCBI Taxonomy" id="755172"/>
    <lineage>
        <taxon>Bacteria</taxon>
        <taxon>Bacillati</taxon>
        <taxon>Bacillota</taxon>
        <taxon>Tissierellia</taxon>
        <taxon>Tissierellales</taxon>
        <taxon>Peptoniphilaceae</taxon>
        <taxon>Aedoeadaptatus</taxon>
    </lineage>
</organism>
<sequence length="109" mass="12195">MNYKLSFIKEAIQDYKALDGSQRKIVDKALKRILINPLPNTEGGYGKPLSNLSDSKLAGLMKIKLKSSGLRIVYKLEKSDDEVLVIIIGARAESKVYKDAEKRVAKLED</sequence>
<evidence type="ECO:0000313" key="2">
    <source>
        <dbReference type="Proteomes" id="UP000070442"/>
    </source>
</evidence>
<dbReference type="STRING" id="755172.HMPREF1863_01865"/>
<comment type="caution">
    <text evidence="1">The sequence shown here is derived from an EMBL/GenBank/DDBJ whole genome shotgun (WGS) entry which is preliminary data.</text>
</comment>
<dbReference type="PATRIC" id="fig|755172.3.peg.1821"/>
<evidence type="ECO:0000313" key="1">
    <source>
        <dbReference type="EMBL" id="KXB64946.1"/>
    </source>
</evidence>
<dbReference type="SUPFAM" id="SSF143011">
    <property type="entry name" value="RelE-like"/>
    <property type="match status" value="1"/>
</dbReference>
<dbReference type="Gene3D" id="3.30.2310.20">
    <property type="entry name" value="RelE-like"/>
    <property type="match status" value="1"/>
</dbReference>
<protein>
    <submittedName>
        <fullName evidence="1">Addiction module toxin, RelE/StbE family</fullName>
    </submittedName>
</protein>
<reference evidence="2" key="1">
    <citation type="submission" date="2016-01" db="EMBL/GenBank/DDBJ databases">
        <authorList>
            <person name="Mitreva M."/>
            <person name="Pepin K.H."/>
            <person name="Mihindukulasuriya K.A."/>
            <person name="Fulton R."/>
            <person name="Fronick C."/>
            <person name="O'Laughlin M."/>
            <person name="Miner T."/>
            <person name="Herter B."/>
            <person name="Rosa B.A."/>
            <person name="Cordes M."/>
            <person name="Tomlinson C."/>
            <person name="Wollam A."/>
            <person name="Palsikar V.B."/>
            <person name="Mardis E.R."/>
            <person name="Wilson R.K."/>
        </authorList>
    </citation>
    <scope>NUCLEOTIDE SEQUENCE [LARGE SCALE GENOMIC DNA]</scope>
    <source>
        <strain evidence="2">DNF00729</strain>
    </source>
</reference>
<dbReference type="Proteomes" id="UP000070442">
    <property type="component" value="Unassembled WGS sequence"/>
</dbReference>
<gene>
    <name evidence="1" type="ORF">HMPREF1863_01865</name>
</gene>
<keyword evidence="2" id="KW-1185">Reference proteome</keyword>